<feature type="transmembrane region" description="Helical" evidence="2">
    <location>
        <begin position="296"/>
        <end position="315"/>
    </location>
</feature>
<dbReference type="PANTHER" id="PTHR38434:SF1">
    <property type="entry name" value="BLL2549 PROTEIN"/>
    <property type="match status" value="1"/>
</dbReference>
<feature type="compositionally biased region" description="Pro residues" evidence="1">
    <location>
        <begin position="111"/>
        <end position="122"/>
    </location>
</feature>
<protein>
    <submittedName>
        <fullName evidence="3">DUF2339 domain-containing protein</fullName>
    </submittedName>
</protein>
<feature type="transmembrane region" description="Helical" evidence="2">
    <location>
        <begin position="272"/>
        <end position="289"/>
    </location>
</feature>
<keyword evidence="4" id="KW-1185">Reference proteome</keyword>
<evidence type="ECO:0000256" key="1">
    <source>
        <dbReference type="SAM" id="MobiDB-lite"/>
    </source>
</evidence>
<keyword evidence="2" id="KW-0812">Transmembrane</keyword>
<dbReference type="EMBL" id="JAUQSZ010000011">
    <property type="protein sequence ID" value="MDO7843664.1"/>
    <property type="molecule type" value="Genomic_DNA"/>
</dbReference>
<feature type="transmembrane region" description="Helical" evidence="2">
    <location>
        <begin position="134"/>
        <end position="151"/>
    </location>
</feature>
<feature type="transmembrane region" description="Helical" evidence="2">
    <location>
        <begin position="218"/>
        <end position="242"/>
    </location>
</feature>
<proteinExistence type="predicted"/>
<comment type="caution">
    <text evidence="3">The sequence shown here is derived from an EMBL/GenBank/DDBJ whole genome shotgun (WGS) entry which is preliminary data.</text>
</comment>
<accession>A0ABT9A2V6</accession>
<dbReference type="PANTHER" id="PTHR38434">
    <property type="entry name" value="BLL2549 PROTEIN"/>
    <property type="match status" value="1"/>
</dbReference>
<feature type="non-terminal residue" evidence="3">
    <location>
        <position position="509"/>
    </location>
</feature>
<evidence type="ECO:0000256" key="2">
    <source>
        <dbReference type="SAM" id="Phobius"/>
    </source>
</evidence>
<feature type="transmembrane region" description="Helical" evidence="2">
    <location>
        <begin position="371"/>
        <end position="389"/>
    </location>
</feature>
<reference evidence="3" key="1">
    <citation type="submission" date="2023-07" db="EMBL/GenBank/DDBJ databases">
        <authorList>
            <person name="Kim M.K."/>
        </authorList>
    </citation>
    <scope>NUCLEOTIDE SEQUENCE</scope>
    <source>
        <strain evidence="3">CA1-15</strain>
    </source>
</reference>
<name>A0ABT9A2V6_9SPHN</name>
<feature type="transmembrane region" description="Helical" evidence="2">
    <location>
        <begin position="249"/>
        <end position="266"/>
    </location>
</feature>
<organism evidence="3 4">
    <name type="scientific">Sphingomonas immobilis</name>
    <dbReference type="NCBI Taxonomy" id="3063997"/>
    <lineage>
        <taxon>Bacteria</taxon>
        <taxon>Pseudomonadati</taxon>
        <taxon>Pseudomonadota</taxon>
        <taxon>Alphaproteobacteria</taxon>
        <taxon>Sphingomonadales</taxon>
        <taxon>Sphingomonadaceae</taxon>
        <taxon>Sphingomonas</taxon>
    </lineage>
</organism>
<feature type="transmembrane region" description="Helical" evidence="2">
    <location>
        <begin position="420"/>
        <end position="438"/>
    </location>
</feature>
<feature type="transmembrane region" description="Helical" evidence="2">
    <location>
        <begin position="163"/>
        <end position="183"/>
    </location>
</feature>
<feature type="region of interest" description="Disordered" evidence="1">
    <location>
        <begin position="87"/>
        <end position="123"/>
    </location>
</feature>
<gene>
    <name evidence="3" type="ORF">Q5H94_15120</name>
</gene>
<sequence>MTFLLFLAVVVLAINQRVLWVRTRRLQEEVRELRLAQHRAAEPAPEAAAVVRFAPPRQREWVEAEVEPTPDQVPIVRAEPVEARVTNDTASNTPFDFAQDERVEEDRSHASPPPPPPSPPRPAITFESLVGGKLPIWIGGAALVLSAFFLVRYSIESGLLGPAARTVIAGLFGLALIAASEVARRLPATRDDPRVGQALAGAGTASLYGTLYVATQTYGLIGAATAFPLMVVVTLAALGLALRHGPPTAIMALIGGFVAPLLAGFGESGVGPLIVYLALLIAALFGLAIRRGWAWLALAACGGGFAWANLLIVMFPRGGLAGVGGFVLLLAVGATLALPGTGARRPWLRLLPLVAGFVQLLVLAPALDFSALSWGLYLLLSAAALVLAWRDEALAPGAGAALALVLLLLAAAMLQPAHEAANWAAVAITVLFGVPGFVLMRRSALWAAMGLAAVAVPVVIARAFAPDLLGDAGWCALLLATGVVSAALSWRDRDAASAVVRVRPALTGG</sequence>
<keyword evidence="2" id="KW-1133">Transmembrane helix</keyword>
<evidence type="ECO:0000313" key="4">
    <source>
        <dbReference type="Proteomes" id="UP001176468"/>
    </source>
</evidence>
<feature type="transmembrane region" description="Helical" evidence="2">
    <location>
        <begin position="445"/>
        <end position="465"/>
    </location>
</feature>
<feature type="transmembrane region" description="Helical" evidence="2">
    <location>
        <begin position="394"/>
        <end position="414"/>
    </location>
</feature>
<dbReference type="RefSeq" id="WP_304562125.1">
    <property type="nucleotide sequence ID" value="NZ_JAUQSZ010000011.1"/>
</dbReference>
<feature type="transmembrane region" description="Helical" evidence="2">
    <location>
        <begin position="347"/>
        <end position="365"/>
    </location>
</feature>
<dbReference type="Pfam" id="PF10101">
    <property type="entry name" value="DUF2339"/>
    <property type="match status" value="1"/>
</dbReference>
<feature type="compositionally biased region" description="Basic and acidic residues" evidence="1">
    <location>
        <begin position="99"/>
        <end position="109"/>
    </location>
</feature>
<dbReference type="InterPro" id="IPR019286">
    <property type="entry name" value="DUF2339_TM"/>
</dbReference>
<evidence type="ECO:0000313" key="3">
    <source>
        <dbReference type="EMBL" id="MDO7843664.1"/>
    </source>
</evidence>
<dbReference type="Proteomes" id="UP001176468">
    <property type="component" value="Unassembled WGS sequence"/>
</dbReference>
<feature type="transmembrane region" description="Helical" evidence="2">
    <location>
        <begin position="321"/>
        <end position="340"/>
    </location>
</feature>
<keyword evidence="2" id="KW-0472">Membrane</keyword>
<feature type="transmembrane region" description="Helical" evidence="2">
    <location>
        <begin position="471"/>
        <end position="490"/>
    </location>
</feature>